<comment type="caution">
    <text evidence="4">The sequence shown here is derived from an EMBL/GenBank/DDBJ whole genome shotgun (WGS) entry which is preliminary data.</text>
</comment>
<dbReference type="EMBL" id="BAHC01000245">
    <property type="protein sequence ID" value="GAB93763.1"/>
    <property type="molecule type" value="Genomic_DNA"/>
</dbReference>
<organism evidence="4 5">
    <name type="scientific">Gordonia rhizosphera NBRC 16068</name>
    <dbReference type="NCBI Taxonomy" id="1108045"/>
    <lineage>
        <taxon>Bacteria</taxon>
        <taxon>Bacillati</taxon>
        <taxon>Actinomycetota</taxon>
        <taxon>Actinomycetes</taxon>
        <taxon>Mycobacteriales</taxon>
        <taxon>Gordoniaceae</taxon>
        <taxon>Gordonia</taxon>
    </lineage>
</organism>
<protein>
    <submittedName>
        <fullName evidence="4">Putative helicase</fullName>
    </submittedName>
</protein>
<evidence type="ECO:0000259" key="2">
    <source>
        <dbReference type="PROSITE" id="PS51192"/>
    </source>
</evidence>
<evidence type="ECO:0000259" key="3">
    <source>
        <dbReference type="PROSITE" id="PS51194"/>
    </source>
</evidence>
<dbReference type="GO" id="GO:0005524">
    <property type="term" value="F:ATP binding"/>
    <property type="evidence" value="ECO:0007669"/>
    <property type="project" value="InterPro"/>
</dbReference>
<feature type="non-terminal residue" evidence="4">
    <location>
        <position position="1"/>
    </location>
</feature>
<dbReference type="Pfam" id="PF00271">
    <property type="entry name" value="Helicase_C"/>
    <property type="match status" value="1"/>
</dbReference>
<dbReference type="SUPFAM" id="SSF52540">
    <property type="entry name" value="P-loop containing nucleoside triphosphate hydrolases"/>
    <property type="match status" value="2"/>
</dbReference>
<accession>K6VC23</accession>
<dbReference type="AlphaFoldDB" id="K6VC23"/>
<dbReference type="PROSITE" id="PS51192">
    <property type="entry name" value="HELICASE_ATP_BIND_1"/>
    <property type="match status" value="1"/>
</dbReference>
<dbReference type="Gene3D" id="3.40.50.300">
    <property type="entry name" value="P-loop containing nucleotide triphosphate hydrolases"/>
    <property type="match status" value="1"/>
</dbReference>
<dbReference type="PROSITE" id="PS51194">
    <property type="entry name" value="HELICASE_CTER"/>
    <property type="match status" value="1"/>
</dbReference>
<dbReference type="SMART" id="SM00487">
    <property type="entry name" value="DEXDc"/>
    <property type="match status" value="1"/>
</dbReference>
<sequence length="649" mass="71940">AVAAATFTALRQTISLSLPETAVICGEFLPDLREHPDIRVDYQCADEFRPAEFDPEIAFSSADEEAGNDWFGLAVTVTVGDVHVPIADLIAELSSGATHMLLPNNEYFALDTPELRKLADLLAEARSLGEIDSGRVSTHSLNATFWEELLALGVVDRQLAQWRTRMARLATATPPRPVKPSRRLKADLRDYQHDGLNWLTFLWKNGLGGILADDMGLGKTVQTLALVARAVDANRDTRFLVVAPTSVVPNWVAECGTFVPGLRVAAITATEAKSGLSVAEQVEGAHIVVTSYTLLRLLFDDFEKFRWDGAIFDEAQFIKNHTGKTHQCARRLDAPFKLAITGTPMENNLMELWSLLSVTAPGLFASPTAFTDYFRKPIESGAAPDRLATLRRRIKPVMLRRTKQQVAVDLPPKQEQAMVLDLSSKHRKIYDTRLARERQKVLGLLGDWEKNRFQVFRSLSMLRQLSLHAALVDSSHNAVNSAKVDYLAEQLPALVDEGHSSLVFSQFTGFLDIVRAHLDAAGIPYSYLDGSMSAKQRDAAIRRFTSGATQVFLISLKAGGFGLNLTEADYCFVCDPWWNPAAEAQAVDRAHRIGQQRPVNVYRLVSADTIEERVVRLQDRKRALFDAVVDDGELFGTALNAEDIREMLA</sequence>
<proteinExistence type="predicted"/>
<dbReference type="GO" id="GO:0016787">
    <property type="term" value="F:hydrolase activity"/>
    <property type="evidence" value="ECO:0007669"/>
    <property type="project" value="UniProtKB-KW"/>
</dbReference>
<keyword evidence="4" id="KW-0347">Helicase</keyword>
<dbReference type="PANTHER" id="PTHR10799">
    <property type="entry name" value="SNF2/RAD54 HELICASE FAMILY"/>
    <property type="match status" value="1"/>
</dbReference>
<dbReference type="CDD" id="cd18793">
    <property type="entry name" value="SF2_C_SNF"/>
    <property type="match status" value="1"/>
</dbReference>
<dbReference type="Pfam" id="PF00176">
    <property type="entry name" value="SNF2-rel_dom"/>
    <property type="match status" value="1"/>
</dbReference>
<dbReference type="InterPro" id="IPR038718">
    <property type="entry name" value="SNF2-like_sf"/>
</dbReference>
<dbReference type="SMART" id="SM00490">
    <property type="entry name" value="HELICc"/>
    <property type="match status" value="1"/>
</dbReference>
<dbReference type="InterPro" id="IPR027417">
    <property type="entry name" value="P-loop_NTPase"/>
</dbReference>
<keyword evidence="4" id="KW-0547">Nucleotide-binding</keyword>
<dbReference type="STRING" id="1108045.GORHZ_245_00010"/>
<gene>
    <name evidence="4" type="ORF">GORHZ_245_00010</name>
</gene>
<feature type="domain" description="Helicase ATP-binding" evidence="2">
    <location>
        <begin position="200"/>
        <end position="362"/>
    </location>
</feature>
<dbReference type="InterPro" id="IPR049730">
    <property type="entry name" value="SNF2/RAD54-like_C"/>
</dbReference>
<dbReference type="InterPro" id="IPR001650">
    <property type="entry name" value="Helicase_C-like"/>
</dbReference>
<dbReference type="RefSeq" id="WP_006339330.1">
    <property type="nucleotide sequence ID" value="NZ_BAHC01000245.1"/>
</dbReference>
<evidence type="ECO:0000256" key="1">
    <source>
        <dbReference type="ARBA" id="ARBA00022801"/>
    </source>
</evidence>
<dbReference type="InterPro" id="IPR000330">
    <property type="entry name" value="SNF2_N"/>
</dbReference>
<feature type="domain" description="Helicase C-terminal" evidence="3">
    <location>
        <begin position="486"/>
        <end position="649"/>
    </location>
</feature>
<name>K6VC23_9ACTN</name>
<dbReference type="GO" id="GO:0004386">
    <property type="term" value="F:helicase activity"/>
    <property type="evidence" value="ECO:0007669"/>
    <property type="project" value="UniProtKB-KW"/>
</dbReference>
<evidence type="ECO:0000313" key="4">
    <source>
        <dbReference type="EMBL" id="GAB93763.1"/>
    </source>
</evidence>
<dbReference type="InterPro" id="IPR014001">
    <property type="entry name" value="Helicase_ATP-bd"/>
</dbReference>
<keyword evidence="1" id="KW-0378">Hydrolase</keyword>
<dbReference type="Gene3D" id="3.40.50.10810">
    <property type="entry name" value="Tandem AAA-ATPase domain"/>
    <property type="match status" value="1"/>
</dbReference>
<dbReference type="Proteomes" id="UP000008363">
    <property type="component" value="Unassembled WGS sequence"/>
</dbReference>
<reference evidence="4 5" key="1">
    <citation type="submission" date="2012-08" db="EMBL/GenBank/DDBJ databases">
        <title>Whole genome shotgun sequence of Gordonia rhizosphera NBRC 16068.</title>
        <authorList>
            <person name="Takarada H."/>
            <person name="Isaki S."/>
            <person name="Hosoyama A."/>
            <person name="Tsuchikane K."/>
            <person name="Katsumata H."/>
            <person name="Baba S."/>
            <person name="Ohji S."/>
            <person name="Yamazaki S."/>
            <person name="Fujita N."/>
        </authorList>
    </citation>
    <scope>NUCLEOTIDE SEQUENCE [LARGE SCALE GENOMIC DNA]</scope>
    <source>
        <strain evidence="4 5">NBRC 16068</strain>
    </source>
</reference>
<keyword evidence="4" id="KW-0067">ATP-binding</keyword>
<evidence type="ECO:0000313" key="5">
    <source>
        <dbReference type="Proteomes" id="UP000008363"/>
    </source>
</evidence>
<dbReference type="eggNOG" id="COG0553">
    <property type="taxonomic scope" value="Bacteria"/>
</dbReference>
<keyword evidence="5" id="KW-1185">Reference proteome</keyword>